<dbReference type="PANTHER" id="PTHR47027:SF20">
    <property type="entry name" value="REVERSE TRANSCRIPTASE-LIKE PROTEIN WITH RNA-DIRECTED DNA POLYMERASE DOMAIN"/>
    <property type="match status" value="1"/>
</dbReference>
<reference evidence="3" key="1">
    <citation type="submission" date="2022-01" db="EMBL/GenBank/DDBJ databases">
        <authorList>
            <person name="Braso-Vives M."/>
        </authorList>
    </citation>
    <scope>NUCLEOTIDE SEQUENCE</scope>
</reference>
<protein>
    <submittedName>
        <fullName evidence="3">Hypp677 protein</fullName>
    </submittedName>
</protein>
<evidence type="ECO:0000256" key="1">
    <source>
        <dbReference type="SAM" id="Phobius"/>
    </source>
</evidence>
<proteinExistence type="predicted"/>
<keyword evidence="1" id="KW-1133">Transmembrane helix</keyword>
<evidence type="ECO:0000313" key="3">
    <source>
        <dbReference type="EMBL" id="CAH1233299.1"/>
    </source>
</evidence>
<sequence>MHNDGQTKGPKGLDINVIPAWVNGFTGKGIVATIVDDDLLGNYPVPTLYCSFVKTCLEKATVFFTLIASDVEKTSITPGADSDAIGELVTLFKNKGSRQVCDNYRAIALLSLVGKLFAREKCIEQNKPLLAAFVDLCKEFDSVSREGLYLVLSKIGCPPKLLAIIKAFHDGMSACVDFEGDVSQPFAVNCGVKQGCVLAPTLFGILLSTLLWIAYPLPNEITYYYN</sequence>
<dbReference type="AlphaFoldDB" id="A0A8J9VVZ5"/>
<feature type="domain" description="Reverse transcriptase" evidence="2">
    <location>
        <begin position="119"/>
        <end position="211"/>
    </location>
</feature>
<dbReference type="InterPro" id="IPR000477">
    <property type="entry name" value="RT_dom"/>
</dbReference>
<evidence type="ECO:0000313" key="4">
    <source>
        <dbReference type="Proteomes" id="UP000838412"/>
    </source>
</evidence>
<keyword evidence="1" id="KW-0812">Transmembrane</keyword>
<keyword evidence="1" id="KW-0472">Membrane</keyword>
<dbReference type="Proteomes" id="UP000838412">
    <property type="component" value="Chromosome 1"/>
</dbReference>
<dbReference type="PANTHER" id="PTHR47027">
    <property type="entry name" value="REVERSE TRANSCRIPTASE DOMAIN-CONTAINING PROTEIN"/>
    <property type="match status" value="1"/>
</dbReference>
<feature type="transmembrane region" description="Helical" evidence="1">
    <location>
        <begin position="197"/>
        <end position="217"/>
    </location>
</feature>
<evidence type="ECO:0000259" key="2">
    <source>
        <dbReference type="Pfam" id="PF00078"/>
    </source>
</evidence>
<gene>
    <name evidence="3" type="primary">Hypp677</name>
    <name evidence="3" type="ORF">BLAG_LOCUS2109</name>
</gene>
<dbReference type="OrthoDB" id="10062692at2759"/>
<dbReference type="EMBL" id="OV696686">
    <property type="protein sequence ID" value="CAH1233299.1"/>
    <property type="molecule type" value="Genomic_DNA"/>
</dbReference>
<dbReference type="Pfam" id="PF00078">
    <property type="entry name" value="RVT_1"/>
    <property type="match status" value="1"/>
</dbReference>
<name>A0A8J9VVZ5_BRALA</name>
<keyword evidence="4" id="KW-1185">Reference proteome</keyword>
<accession>A0A8J9VVZ5</accession>
<organism evidence="3 4">
    <name type="scientific">Branchiostoma lanceolatum</name>
    <name type="common">Common lancelet</name>
    <name type="synonym">Amphioxus lanceolatum</name>
    <dbReference type="NCBI Taxonomy" id="7740"/>
    <lineage>
        <taxon>Eukaryota</taxon>
        <taxon>Metazoa</taxon>
        <taxon>Chordata</taxon>
        <taxon>Cephalochordata</taxon>
        <taxon>Leptocardii</taxon>
        <taxon>Amphioxiformes</taxon>
        <taxon>Branchiostomatidae</taxon>
        <taxon>Branchiostoma</taxon>
    </lineage>
</organism>